<accession>A0A934K8L8</accession>
<keyword evidence="2" id="KW-1185">Reference proteome</keyword>
<protein>
    <submittedName>
        <fullName evidence="1">Uncharacterized protein</fullName>
    </submittedName>
</protein>
<dbReference type="AlphaFoldDB" id="A0A934K8L8"/>
<gene>
    <name evidence="1" type="ORF">JF922_06315</name>
</gene>
<name>A0A934K8L8_9BACT</name>
<dbReference type="Proteomes" id="UP000612893">
    <property type="component" value="Unassembled WGS sequence"/>
</dbReference>
<evidence type="ECO:0000313" key="2">
    <source>
        <dbReference type="Proteomes" id="UP000612893"/>
    </source>
</evidence>
<dbReference type="EMBL" id="JAEKNR010000073">
    <property type="protein sequence ID" value="MBJ7597683.1"/>
    <property type="molecule type" value="Genomic_DNA"/>
</dbReference>
<sequence length="59" mass="6759">MITRNPLRLAAARLAADYVWRAQAWACDVDEELVADLEHVHQRILDHIDDALPRPQEVA</sequence>
<proteinExistence type="predicted"/>
<organism evidence="1 2">
    <name type="scientific">Candidatus Nephthysia bennettiae</name>
    <dbReference type="NCBI Taxonomy" id="3127016"/>
    <lineage>
        <taxon>Bacteria</taxon>
        <taxon>Bacillati</taxon>
        <taxon>Candidatus Dormiibacterota</taxon>
        <taxon>Candidatus Dormibacteria</taxon>
        <taxon>Candidatus Dormibacterales</taxon>
        <taxon>Candidatus Dormibacteraceae</taxon>
        <taxon>Candidatus Nephthysia</taxon>
    </lineage>
</organism>
<reference evidence="1" key="1">
    <citation type="submission" date="2020-10" db="EMBL/GenBank/DDBJ databases">
        <title>Ca. Dormibacterota MAGs.</title>
        <authorList>
            <person name="Montgomery K."/>
        </authorList>
    </citation>
    <scope>NUCLEOTIDE SEQUENCE [LARGE SCALE GENOMIC DNA]</scope>
    <source>
        <strain evidence="1">SC8812_S17_10</strain>
    </source>
</reference>
<evidence type="ECO:0000313" key="1">
    <source>
        <dbReference type="EMBL" id="MBJ7597683.1"/>
    </source>
</evidence>
<comment type="caution">
    <text evidence="1">The sequence shown here is derived from an EMBL/GenBank/DDBJ whole genome shotgun (WGS) entry which is preliminary data.</text>
</comment>